<dbReference type="InterPro" id="IPR042577">
    <property type="entry name" value="EYA_dom_metazoan"/>
</dbReference>
<dbReference type="FunFam" id="3.40.50.12350:FF:000001">
    <property type="entry name" value="Eyes absent homolog"/>
    <property type="match status" value="1"/>
</dbReference>
<protein>
    <recommendedName>
        <fullName evidence="16">Eyes absent homolog</fullName>
        <ecNumber evidence="16">3.1.3.48</ecNumber>
    </recommendedName>
</protein>
<keyword evidence="3" id="KW-0217">Developmental protein</keyword>
<evidence type="ECO:0000256" key="1">
    <source>
        <dbReference type="ARBA" id="ARBA00004123"/>
    </source>
</evidence>
<keyword evidence="18" id="KW-1185">Reference proteome</keyword>
<evidence type="ECO:0000256" key="11">
    <source>
        <dbReference type="ARBA" id="ARBA00023204"/>
    </source>
</evidence>
<evidence type="ECO:0000256" key="16">
    <source>
        <dbReference type="RuleBase" id="RU362036"/>
    </source>
</evidence>
<dbReference type="Proteomes" id="UP000515165">
    <property type="component" value="Chromosome 8"/>
</dbReference>
<dbReference type="GO" id="GO:0046872">
    <property type="term" value="F:metal ion binding"/>
    <property type="evidence" value="ECO:0007669"/>
    <property type="project" value="UniProtKB-KW"/>
</dbReference>
<evidence type="ECO:0000313" key="19">
    <source>
        <dbReference type="RefSeq" id="XP_027477834.1"/>
    </source>
</evidence>
<dbReference type="InterPro" id="IPR028472">
    <property type="entry name" value="EYA"/>
</dbReference>
<evidence type="ECO:0000256" key="10">
    <source>
        <dbReference type="ARBA" id="ARBA00023163"/>
    </source>
</evidence>
<feature type="region of interest" description="Disordered" evidence="17">
    <location>
        <begin position="208"/>
        <end position="264"/>
    </location>
</feature>
<evidence type="ECO:0000256" key="8">
    <source>
        <dbReference type="ARBA" id="ARBA00023015"/>
    </source>
</evidence>
<feature type="active site" description="Nucleophile" evidence="14">
    <location>
        <position position="274"/>
    </location>
</feature>
<evidence type="ECO:0000256" key="5">
    <source>
        <dbReference type="ARBA" id="ARBA00022801"/>
    </source>
</evidence>
<feature type="compositionally biased region" description="Polar residues" evidence="17">
    <location>
        <begin position="208"/>
        <end position="217"/>
    </location>
</feature>
<keyword evidence="11" id="KW-0234">DNA repair</keyword>
<evidence type="ECO:0000256" key="14">
    <source>
        <dbReference type="PIRSR" id="PIRSR628472-1"/>
    </source>
</evidence>
<dbReference type="GO" id="GO:0030154">
    <property type="term" value="P:cell differentiation"/>
    <property type="evidence" value="ECO:0007669"/>
    <property type="project" value="TreeGrafter"/>
</dbReference>
<feature type="binding site" evidence="15">
    <location>
        <position position="276"/>
    </location>
    <ligand>
        <name>Mg(2+)</name>
        <dbReference type="ChEBI" id="CHEBI:18420"/>
    </ligand>
</feature>
<dbReference type="InterPro" id="IPR006545">
    <property type="entry name" value="EYA_dom"/>
</dbReference>
<keyword evidence="11" id="KW-0227">DNA damage</keyword>
<keyword evidence="10" id="KW-0804">Transcription</keyword>
<dbReference type="Pfam" id="PF00702">
    <property type="entry name" value="Hydrolase"/>
    <property type="match status" value="1"/>
</dbReference>
<feature type="binding site" evidence="15">
    <location>
        <position position="472"/>
    </location>
    <ligand>
        <name>Mg(2+)</name>
        <dbReference type="ChEBI" id="CHEBI:18420"/>
    </ligand>
</feature>
<feature type="binding site" evidence="15">
    <location>
        <position position="274"/>
    </location>
    <ligand>
        <name>Mg(2+)</name>
        <dbReference type="ChEBI" id="CHEBI:18420"/>
    </ligand>
</feature>
<comment type="subcellular location">
    <subcellularLocation>
        <location evidence="1">Nucleus</location>
    </subcellularLocation>
</comment>
<feature type="compositionally biased region" description="Basic and acidic residues" evidence="17">
    <location>
        <begin position="234"/>
        <end position="249"/>
    </location>
</feature>
<evidence type="ECO:0000256" key="3">
    <source>
        <dbReference type="ARBA" id="ARBA00022473"/>
    </source>
</evidence>
<dbReference type="SFLD" id="SFLDG01129">
    <property type="entry name" value="C1.5:_HAD__Beta-PGM__Phosphata"/>
    <property type="match status" value="1"/>
</dbReference>
<dbReference type="InterPro" id="IPR038102">
    <property type="entry name" value="EYA_dom_sf"/>
</dbReference>
<dbReference type="CTD" id="2139"/>
<evidence type="ECO:0000256" key="7">
    <source>
        <dbReference type="ARBA" id="ARBA00022912"/>
    </source>
</evidence>
<keyword evidence="8 16" id="KW-0805">Transcription regulation</keyword>
<dbReference type="GO" id="GO:2001240">
    <property type="term" value="P:negative regulation of extrinsic apoptotic signaling pathway in absence of ligand"/>
    <property type="evidence" value="ECO:0007669"/>
    <property type="project" value="TreeGrafter"/>
</dbReference>
<dbReference type="PANTHER" id="PTHR10190">
    <property type="entry name" value="EYES ABSENT"/>
    <property type="match status" value="1"/>
</dbReference>
<dbReference type="GO" id="GO:0045739">
    <property type="term" value="P:positive regulation of DNA repair"/>
    <property type="evidence" value="ECO:0007669"/>
    <property type="project" value="TreeGrafter"/>
</dbReference>
<evidence type="ECO:0000313" key="18">
    <source>
        <dbReference type="Proteomes" id="UP000515165"/>
    </source>
</evidence>
<comment type="similarity">
    <text evidence="2 16">Belongs to the HAD-like hydrolase superfamily. EYA family.</text>
</comment>
<dbReference type="AlphaFoldDB" id="A0A6J2F9N6"/>
<dbReference type="InterPro" id="IPR036412">
    <property type="entry name" value="HAD-like_sf"/>
</dbReference>
<proteinExistence type="inferred from homology"/>
<evidence type="ECO:0000256" key="12">
    <source>
        <dbReference type="ARBA" id="ARBA00023242"/>
    </source>
</evidence>
<feature type="active site" description="Proton donor" evidence="14">
    <location>
        <position position="276"/>
    </location>
</feature>
<dbReference type="GO" id="GO:0006281">
    <property type="term" value="P:DNA repair"/>
    <property type="evidence" value="ECO:0007669"/>
    <property type="project" value="UniProtKB-KW"/>
</dbReference>
<sequence length="508" mass="55361">MLELVISPSLTGNRDCPGKPKLNRADADVWTLSDIEGITTSASPSVSQLFARPCPHVLPSQPATAMAAYGQTQYSAGIQQAAPYTTYPPPAQAYGIPSYSIKTEDSLNHSPSQSGFLSYGSSFSTPPAGQSPYTYQMHGTAGIYQGANGLTNAAGFGSVHQDYPSYPGFPQSQYSQYYSSSYSPPYVSASSICPSPLSTSTYVLQEASHSIPNQSSELLGGEYNTHNGPSTPAKEGDADRPHRASDGKLRGRSKRSSDPSPAGDSEIERVFVWDLDETIIIFHSLLTGTFASRYGKDCDQIHVDDVSSDDNGQDLSTYNFSTDGFHSSAPGANLCLGSGVHGGVDWMRKLAFRYRRVKEMYNTYKNNVGGLIGAPKRETWLQLRAELEALTDLWLTHSLKALNLINSRPNCVNVLVTTTQLIPALAKVLLYGLGSVFPIENIYSATKTGKESCFERIMQRFGRKAVYVVIGDGVEEEQGAKKHNMPFWRISCHADLEALRHALELEYL</sequence>
<dbReference type="EC" id="3.1.3.48" evidence="16"/>
<evidence type="ECO:0000256" key="15">
    <source>
        <dbReference type="PIRSR" id="PIRSR628472-2"/>
    </source>
</evidence>
<dbReference type="PANTHER" id="PTHR10190:SF7">
    <property type="entry name" value="EYES ABSENT HOMOLOG 2"/>
    <property type="match status" value="1"/>
</dbReference>
<evidence type="ECO:0000256" key="13">
    <source>
        <dbReference type="ARBA" id="ARBA00051722"/>
    </source>
</evidence>
<organism evidence="18 19">
    <name type="scientific">Zalophus californianus</name>
    <name type="common">California sealion</name>
    <dbReference type="NCBI Taxonomy" id="9704"/>
    <lineage>
        <taxon>Eukaryota</taxon>
        <taxon>Metazoa</taxon>
        <taxon>Chordata</taxon>
        <taxon>Craniata</taxon>
        <taxon>Vertebrata</taxon>
        <taxon>Euteleostomi</taxon>
        <taxon>Mammalia</taxon>
        <taxon>Eutheria</taxon>
        <taxon>Laurasiatheria</taxon>
        <taxon>Carnivora</taxon>
        <taxon>Caniformia</taxon>
        <taxon>Pinnipedia</taxon>
        <taxon>Otariidae</taxon>
        <taxon>Zalophus</taxon>
    </lineage>
</organism>
<dbReference type="SFLD" id="SFLDS00003">
    <property type="entry name" value="Haloacid_Dehalogenase"/>
    <property type="match status" value="1"/>
</dbReference>
<evidence type="ECO:0000256" key="9">
    <source>
        <dbReference type="ARBA" id="ARBA00023159"/>
    </source>
</evidence>
<dbReference type="CDD" id="cd02601">
    <property type="entry name" value="HAD_Eya"/>
    <property type="match status" value="1"/>
</dbReference>
<keyword evidence="4 15" id="KW-0479">Metal-binding</keyword>
<keyword evidence="7 16" id="KW-0904">Protein phosphatase</keyword>
<evidence type="ECO:0000256" key="6">
    <source>
        <dbReference type="ARBA" id="ARBA00022842"/>
    </source>
</evidence>
<reference evidence="19" key="1">
    <citation type="submission" date="2025-08" db="UniProtKB">
        <authorList>
            <consortium name="RefSeq"/>
        </authorList>
    </citation>
    <scope>IDENTIFICATION</scope>
    <source>
        <tissue evidence="19">Blood</tissue>
    </source>
</reference>
<evidence type="ECO:0000256" key="2">
    <source>
        <dbReference type="ARBA" id="ARBA00010501"/>
    </source>
</evidence>
<keyword evidence="9" id="KW-0010">Activator</keyword>
<dbReference type="GeneID" id="113937565"/>
<evidence type="ECO:0000256" key="4">
    <source>
        <dbReference type="ARBA" id="ARBA00022723"/>
    </source>
</evidence>
<dbReference type="Gene3D" id="3.40.50.12350">
    <property type="match status" value="1"/>
</dbReference>
<dbReference type="RefSeq" id="XP_027477834.1">
    <property type="nucleotide sequence ID" value="XM_027622033.2"/>
</dbReference>
<keyword evidence="12" id="KW-0539">Nucleus</keyword>
<keyword evidence="5 16" id="KW-0378">Hydrolase</keyword>
<dbReference type="GO" id="GO:0005634">
    <property type="term" value="C:nucleus"/>
    <property type="evidence" value="ECO:0007669"/>
    <property type="project" value="UniProtKB-SubCell"/>
</dbReference>
<dbReference type="GO" id="GO:0004725">
    <property type="term" value="F:protein tyrosine phosphatase activity"/>
    <property type="evidence" value="ECO:0007669"/>
    <property type="project" value="UniProtKB-EC"/>
</dbReference>
<keyword evidence="6 15" id="KW-0460">Magnesium</keyword>
<gene>
    <name evidence="19" type="primary">EYA2</name>
</gene>
<accession>A0A6J2F9N6</accession>
<evidence type="ECO:0000256" key="17">
    <source>
        <dbReference type="SAM" id="MobiDB-lite"/>
    </source>
</evidence>
<comment type="cofactor">
    <cofactor evidence="15 16">
        <name>Mg(2+)</name>
        <dbReference type="ChEBI" id="CHEBI:18420"/>
    </cofactor>
    <text evidence="15 16">Binds 1 Mg(2+) ion per subunit.</text>
</comment>
<dbReference type="SUPFAM" id="SSF56784">
    <property type="entry name" value="HAD-like"/>
    <property type="match status" value="1"/>
</dbReference>
<dbReference type="NCBIfam" id="TIGR01658">
    <property type="entry name" value="EYA-cons_domain"/>
    <property type="match status" value="1"/>
</dbReference>
<name>A0A6J2F9N6_ZALCA</name>
<comment type="catalytic activity">
    <reaction evidence="13 16">
        <text>O-phospho-L-tyrosyl-[protein] + H2O = L-tyrosyl-[protein] + phosphate</text>
        <dbReference type="Rhea" id="RHEA:10684"/>
        <dbReference type="Rhea" id="RHEA-COMP:10136"/>
        <dbReference type="Rhea" id="RHEA-COMP:20101"/>
        <dbReference type="ChEBI" id="CHEBI:15377"/>
        <dbReference type="ChEBI" id="CHEBI:43474"/>
        <dbReference type="ChEBI" id="CHEBI:46858"/>
        <dbReference type="ChEBI" id="CHEBI:61978"/>
        <dbReference type="EC" id="3.1.3.48"/>
    </reaction>
</comment>